<protein>
    <submittedName>
        <fullName evidence="2">Uncharacterized protein</fullName>
    </submittedName>
</protein>
<feature type="region of interest" description="Disordered" evidence="1">
    <location>
        <begin position="93"/>
        <end position="112"/>
    </location>
</feature>
<evidence type="ECO:0000256" key="1">
    <source>
        <dbReference type="SAM" id="MobiDB-lite"/>
    </source>
</evidence>
<organism evidence="2 3">
    <name type="scientific">Flavobacterium algoritolerans</name>
    <dbReference type="NCBI Taxonomy" id="3041254"/>
    <lineage>
        <taxon>Bacteria</taxon>
        <taxon>Pseudomonadati</taxon>
        <taxon>Bacteroidota</taxon>
        <taxon>Flavobacteriia</taxon>
        <taxon>Flavobacteriales</taxon>
        <taxon>Flavobacteriaceae</taxon>
        <taxon>Flavobacterium</taxon>
    </lineage>
</organism>
<feature type="non-terminal residue" evidence="2">
    <location>
        <position position="1"/>
    </location>
</feature>
<comment type="caution">
    <text evidence="2">The sequence shown here is derived from an EMBL/GenBank/DDBJ whole genome shotgun (WGS) entry which is preliminary data.</text>
</comment>
<feature type="compositionally biased region" description="Low complexity" evidence="1">
    <location>
        <begin position="98"/>
        <end position="109"/>
    </location>
</feature>
<feature type="compositionally biased region" description="Low complexity" evidence="1">
    <location>
        <begin position="7"/>
        <end position="18"/>
    </location>
</feature>
<dbReference type="Proteomes" id="UP001243403">
    <property type="component" value="Unassembled WGS sequence"/>
</dbReference>
<evidence type="ECO:0000313" key="3">
    <source>
        <dbReference type="Proteomes" id="UP001243403"/>
    </source>
</evidence>
<accession>A0ABT6VDC5</accession>
<keyword evidence="3" id="KW-1185">Reference proteome</keyword>
<evidence type="ECO:0000313" key="2">
    <source>
        <dbReference type="EMBL" id="MDI5896243.1"/>
    </source>
</evidence>
<dbReference type="RefSeq" id="WP_282718576.1">
    <property type="nucleotide sequence ID" value="NZ_JASCRZ010000009.1"/>
</dbReference>
<proteinExistence type="predicted"/>
<gene>
    <name evidence="2" type="ORF">QLS65_15220</name>
</gene>
<name>A0ABT6VDC5_9FLAO</name>
<reference evidence="2 3" key="1">
    <citation type="submission" date="2023-04" db="EMBL/GenBank/DDBJ databases">
        <title>Two novel species of Flavobacterium.</title>
        <authorList>
            <person name="Liu Q."/>
            <person name="Xin Y.-H."/>
        </authorList>
    </citation>
    <scope>NUCLEOTIDE SEQUENCE [LARGE SCALE GENOMIC DNA]</scope>
    <source>
        <strain evidence="2 3">LB1P51</strain>
    </source>
</reference>
<feature type="region of interest" description="Disordered" evidence="1">
    <location>
        <begin position="1"/>
        <end position="24"/>
    </location>
</feature>
<sequence>EALANKSTSVSTDGTSDTKYPSVKSVKDYVDASATSGSTALATEISRATTAEATLTTNLASEVSRATTAESTLTATIATETTRAITAEASKEALANKSTSVSTDGTSDTKYPSVKSVKDYVDASATSGSTALATEISRATTAETTLTTNLASEISRATAAEATLTTSLASEVSRATTAEASKEALANKSTSVSTDGTSDTKYPSVKSVKDYVDNSVNDVTDELYSNLLQSTFVMSKTPSVKSKVKMFINGLRVRNSAYSVSGNTVTLDTLILGFTLLLNDRIQFDYFY</sequence>
<dbReference type="EMBL" id="JASCRZ010000009">
    <property type="protein sequence ID" value="MDI5896243.1"/>
    <property type="molecule type" value="Genomic_DNA"/>
</dbReference>